<dbReference type="InterPro" id="IPR013784">
    <property type="entry name" value="Carb-bd-like_fold"/>
</dbReference>
<gene>
    <name evidence="2" type="ORF">TeGR_g14351</name>
</gene>
<comment type="caution">
    <text evidence="2">The sequence shown here is derived from an EMBL/GenBank/DDBJ whole genome shotgun (WGS) entry which is preliminary data.</text>
</comment>
<proteinExistence type="predicted"/>
<dbReference type="Pfam" id="PF00686">
    <property type="entry name" value="CBM_20"/>
    <property type="match status" value="1"/>
</dbReference>
<sequence>MRHTFIVQHASLLQDCHGKGLDQQLYVSGGCEALGHWDEEMAVGPMELDESYETPTYRLNVRDLPDNPIKYKYLIKRGNVITSWETIPPPFRIITPDSVSRAAAASPP</sequence>
<accession>A0ABQ6MB84</accession>
<reference evidence="2 3" key="1">
    <citation type="journal article" date="2023" name="Commun. Biol.">
        <title>Genome analysis of Parmales, the sister group of diatoms, reveals the evolutionary specialization of diatoms from phago-mixotrophs to photoautotrophs.</title>
        <authorList>
            <person name="Ban H."/>
            <person name="Sato S."/>
            <person name="Yoshikawa S."/>
            <person name="Yamada K."/>
            <person name="Nakamura Y."/>
            <person name="Ichinomiya M."/>
            <person name="Sato N."/>
            <person name="Blanc-Mathieu R."/>
            <person name="Endo H."/>
            <person name="Kuwata A."/>
            <person name="Ogata H."/>
        </authorList>
    </citation>
    <scope>NUCLEOTIDE SEQUENCE [LARGE SCALE GENOMIC DNA]</scope>
</reference>
<evidence type="ECO:0000259" key="1">
    <source>
        <dbReference type="PROSITE" id="PS51166"/>
    </source>
</evidence>
<feature type="non-terminal residue" evidence="2">
    <location>
        <position position="108"/>
    </location>
</feature>
<keyword evidence="3" id="KW-1185">Reference proteome</keyword>
<dbReference type="Gene3D" id="2.60.40.10">
    <property type="entry name" value="Immunoglobulins"/>
    <property type="match status" value="1"/>
</dbReference>
<dbReference type="PROSITE" id="PS51166">
    <property type="entry name" value="CBM20"/>
    <property type="match status" value="1"/>
</dbReference>
<feature type="domain" description="CBM20" evidence="1">
    <location>
        <begin position="1"/>
        <end position="108"/>
    </location>
</feature>
<name>A0ABQ6MB84_9STRA</name>
<evidence type="ECO:0000313" key="3">
    <source>
        <dbReference type="Proteomes" id="UP001165060"/>
    </source>
</evidence>
<dbReference type="SMART" id="SM01065">
    <property type="entry name" value="CBM_2"/>
    <property type="match status" value="1"/>
</dbReference>
<protein>
    <recommendedName>
        <fullName evidence="1">CBM20 domain-containing protein</fullName>
    </recommendedName>
</protein>
<dbReference type="EMBL" id="BRYB01001309">
    <property type="protein sequence ID" value="GMI22887.1"/>
    <property type="molecule type" value="Genomic_DNA"/>
</dbReference>
<dbReference type="InterPro" id="IPR002044">
    <property type="entry name" value="CBM20"/>
</dbReference>
<dbReference type="SUPFAM" id="SSF49452">
    <property type="entry name" value="Starch-binding domain-like"/>
    <property type="match status" value="1"/>
</dbReference>
<evidence type="ECO:0000313" key="2">
    <source>
        <dbReference type="EMBL" id="GMI22887.1"/>
    </source>
</evidence>
<dbReference type="Proteomes" id="UP001165060">
    <property type="component" value="Unassembled WGS sequence"/>
</dbReference>
<dbReference type="InterPro" id="IPR013783">
    <property type="entry name" value="Ig-like_fold"/>
</dbReference>
<organism evidence="2 3">
    <name type="scientific">Tetraparma gracilis</name>
    <dbReference type="NCBI Taxonomy" id="2962635"/>
    <lineage>
        <taxon>Eukaryota</taxon>
        <taxon>Sar</taxon>
        <taxon>Stramenopiles</taxon>
        <taxon>Ochrophyta</taxon>
        <taxon>Bolidophyceae</taxon>
        <taxon>Parmales</taxon>
        <taxon>Triparmaceae</taxon>
        <taxon>Tetraparma</taxon>
    </lineage>
</organism>